<dbReference type="InterPro" id="IPR003488">
    <property type="entry name" value="DprA"/>
</dbReference>
<feature type="region of interest" description="Disordered" evidence="2">
    <location>
        <begin position="53"/>
        <end position="90"/>
    </location>
</feature>
<proteinExistence type="inferred from homology"/>
<dbReference type="EMBL" id="JAUCGQ010000002">
    <property type="protein sequence ID" value="MDM7856079.1"/>
    <property type="molecule type" value="Genomic_DNA"/>
</dbReference>
<dbReference type="Proteomes" id="UP001529338">
    <property type="component" value="Unassembled WGS sequence"/>
</dbReference>
<dbReference type="NCBIfam" id="TIGR00732">
    <property type="entry name" value="dprA"/>
    <property type="match status" value="1"/>
</dbReference>
<comment type="caution">
    <text evidence="4">The sequence shown here is derived from an EMBL/GenBank/DDBJ whole genome shotgun (WGS) entry which is preliminary data.</text>
</comment>
<name>A0ABT7SKM1_9CELL</name>
<keyword evidence="5" id="KW-1185">Reference proteome</keyword>
<sequence>MSDVHDRERLARVAWSGIAEPGDAVAGALVGALGAADALDWLRDATARLDGGGAVEQGRLDRGGAADRDGSAAPGRDGEPGRRHPLDDPRLGRAVRRWAPRLARSEPAAALAAVERLGGGVLVPGDRAWPAGIDDLGPEAPACLWVRGRLDLGAVPHGAAAVVGARAATTYGERVAFDLAAGLATRGVAVVSGGAYGIDAAAHRGTLTMAGHAVVVLAGGVDRAYPTAHARLFEAVLDGGGAVVSELPPGGLPTRSRFLQRNRLIAAMAGATVVVEAAWRSGALSTAHHAARLLRPVGAVPGPVTSMASAGCHRLLRDGVAVCVTDAGEVLELVRPAGGAPEPERPQDVRLHDGLDHVARAVHEALPRRTGHDVTRIAVTAGVTADEALGALGLLELRGLAARTGDGWRVRPGSVV</sequence>
<protein>
    <submittedName>
        <fullName evidence="4">DNA-processing protein DprA</fullName>
    </submittedName>
</protein>
<dbReference type="Pfam" id="PF02481">
    <property type="entry name" value="DNA_processg_A"/>
    <property type="match status" value="1"/>
</dbReference>
<feature type="compositionally biased region" description="Basic and acidic residues" evidence="2">
    <location>
        <begin position="58"/>
        <end position="90"/>
    </location>
</feature>
<reference evidence="4 5" key="1">
    <citation type="submission" date="2023-06" db="EMBL/GenBank/DDBJ databases">
        <title>Cellulomonas sp. MW4 Whole genome sequence.</title>
        <authorList>
            <person name="Park S."/>
        </authorList>
    </citation>
    <scope>NUCLEOTIDE SEQUENCE [LARGE SCALE GENOMIC DNA]</scope>
    <source>
        <strain evidence="4 5">MW4</strain>
    </source>
</reference>
<dbReference type="Gene3D" id="3.40.50.450">
    <property type="match status" value="1"/>
</dbReference>
<evidence type="ECO:0000259" key="3">
    <source>
        <dbReference type="Pfam" id="PF02481"/>
    </source>
</evidence>
<evidence type="ECO:0000256" key="1">
    <source>
        <dbReference type="ARBA" id="ARBA00006525"/>
    </source>
</evidence>
<dbReference type="SUPFAM" id="SSF102405">
    <property type="entry name" value="MCP/YpsA-like"/>
    <property type="match status" value="1"/>
</dbReference>
<feature type="domain" description="Smf/DprA SLOG" evidence="3">
    <location>
        <begin position="121"/>
        <end position="333"/>
    </location>
</feature>
<accession>A0ABT7SKM1</accession>
<dbReference type="PANTHER" id="PTHR43022:SF1">
    <property type="entry name" value="PROTEIN SMF"/>
    <property type="match status" value="1"/>
</dbReference>
<evidence type="ECO:0000313" key="4">
    <source>
        <dbReference type="EMBL" id="MDM7856079.1"/>
    </source>
</evidence>
<evidence type="ECO:0000256" key="2">
    <source>
        <dbReference type="SAM" id="MobiDB-lite"/>
    </source>
</evidence>
<gene>
    <name evidence="4" type="primary">dprA</name>
    <name evidence="4" type="ORF">QRT04_14170</name>
</gene>
<dbReference type="PANTHER" id="PTHR43022">
    <property type="entry name" value="PROTEIN SMF"/>
    <property type="match status" value="1"/>
</dbReference>
<comment type="similarity">
    <text evidence="1">Belongs to the DprA/Smf family.</text>
</comment>
<dbReference type="InterPro" id="IPR057666">
    <property type="entry name" value="DrpA_SLOG"/>
</dbReference>
<dbReference type="RefSeq" id="WP_289456153.1">
    <property type="nucleotide sequence ID" value="NZ_JAUCGQ010000002.1"/>
</dbReference>
<evidence type="ECO:0000313" key="5">
    <source>
        <dbReference type="Proteomes" id="UP001529338"/>
    </source>
</evidence>
<organism evidence="4 5">
    <name type="scientific">Cellulomonas alba</name>
    <dbReference type="NCBI Taxonomy" id="3053467"/>
    <lineage>
        <taxon>Bacteria</taxon>
        <taxon>Bacillati</taxon>
        <taxon>Actinomycetota</taxon>
        <taxon>Actinomycetes</taxon>
        <taxon>Micrococcales</taxon>
        <taxon>Cellulomonadaceae</taxon>
        <taxon>Cellulomonas</taxon>
    </lineage>
</organism>